<feature type="compositionally biased region" description="Low complexity" evidence="1">
    <location>
        <begin position="431"/>
        <end position="449"/>
    </location>
</feature>
<dbReference type="Pfam" id="PF20742">
    <property type="entry name" value="DUF5580_M"/>
    <property type="match status" value="1"/>
</dbReference>
<evidence type="ECO:0000313" key="5">
    <source>
        <dbReference type="Proteomes" id="UP000664991"/>
    </source>
</evidence>
<dbReference type="EMBL" id="JAEMGP010000001">
    <property type="protein sequence ID" value="KAG5214821.1"/>
    <property type="molecule type" value="Genomic_DNA"/>
</dbReference>
<sequence length="548" mass="61080">MCSPSPSELSLTLLTGDIILLTKPVTLTEGDRVTLTTDVLMATDGTGKPEKLLYAVSVPPVPGQIESINYPGCPIPCTASQMDWPRRLCVLKRRKDLSKDKKPDETFRKTLSGLDCDEEKGGTVALRNLEYAESVHALTVERLKADGKSGPREILKSVGILQLHENEFLPSFLIIQSRKSDAEKSKENQNLKAETQTVLQKSVTGDAKQIGGDPPAPTDPTDHQINHDPDDVKENKHQENNQKREDNGKLLTGTFSCRLLDGKVSNQANVYCIAQPTGDQSLSYIHGLPRRNFRDWSLEQMARSSSDQPKDIGRRPSETTREDTFLLALVRRELKSLPLSSGLIDKLQKELKILDPVSSGFLLHSQLSHLFLRLEVPLQLPTVKILCQRFSRGTSPEMVNYEKLLWFLKVAASEDTEQNKGVEDSNVKETQSNSHQSLSPASPSSIAPQDYNSRSEVNESLLEVLKMALRATKAKLNIEKLNLSFQKEDHSFSGCLPPPKVRSICGKHGLHLTLSLLETLLNHQDLGYQDEIKSEVFHTHNDCVIVNF</sequence>
<evidence type="ECO:0000259" key="3">
    <source>
        <dbReference type="Pfam" id="PF20742"/>
    </source>
</evidence>
<protein>
    <submittedName>
        <fullName evidence="4">Uncharacterized protein</fullName>
    </submittedName>
</protein>
<dbReference type="PANTHER" id="PTHR34830:SF1">
    <property type="entry name" value="GENE 12695-RELATED"/>
    <property type="match status" value="1"/>
</dbReference>
<reference evidence="4 5" key="1">
    <citation type="submission" date="2020-12" db="EMBL/GenBank/DDBJ databases">
        <title>De novo assembly of Tibetan sheep genome.</title>
        <authorList>
            <person name="Li X."/>
        </authorList>
    </citation>
    <scope>NUCLEOTIDE SEQUENCE [LARGE SCALE GENOMIC DNA]</scope>
    <source>
        <tissue evidence="4">Heart</tissue>
    </source>
</reference>
<dbReference type="InterPro" id="IPR011992">
    <property type="entry name" value="EF-hand-dom_pair"/>
</dbReference>
<dbReference type="Pfam" id="PF17743">
    <property type="entry name" value="DUF5580"/>
    <property type="match status" value="1"/>
</dbReference>
<evidence type="ECO:0000259" key="2">
    <source>
        <dbReference type="Pfam" id="PF17743"/>
    </source>
</evidence>
<dbReference type="Proteomes" id="UP000664991">
    <property type="component" value="Unassembled WGS sequence"/>
</dbReference>
<dbReference type="AlphaFoldDB" id="A0A836D6I0"/>
<dbReference type="InterPro" id="IPR040774">
    <property type="entry name" value="DUF5580"/>
</dbReference>
<dbReference type="PANTHER" id="PTHR34830">
    <property type="entry name" value="SIMILAR TO HYPOTHETICAL PROTEIN MGC34837"/>
    <property type="match status" value="1"/>
</dbReference>
<gene>
    <name evidence="4" type="ORF">JEQ12_000397</name>
</gene>
<name>A0A836D6I0_SHEEP</name>
<comment type="caution">
    <text evidence="4">The sequence shown here is derived from an EMBL/GenBank/DDBJ whole genome shotgun (WGS) entry which is preliminary data.</text>
</comment>
<feature type="region of interest" description="Disordered" evidence="1">
    <location>
        <begin position="205"/>
        <end position="248"/>
    </location>
</feature>
<accession>A0A836D6I0</accession>
<feature type="compositionally biased region" description="Basic and acidic residues" evidence="1">
    <location>
        <begin position="418"/>
        <end position="427"/>
    </location>
</feature>
<dbReference type="InterPro" id="IPR049246">
    <property type="entry name" value="DUF5580_M"/>
</dbReference>
<feature type="compositionally biased region" description="Basic and acidic residues" evidence="1">
    <location>
        <begin position="220"/>
        <end position="248"/>
    </location>
</feature>
<proteinExistence type="predicted"/>
<dbReference type="SUPFAM" id="SSF47473">
    <property type="entry name" value="EF-hand"/>
    <property type="match status" value="1"/>
</dbReference>
<organism evidence="4 5">
    <name type="scientific">Ovis aries</name>
    <name type="common">Sheep</name>
    <dbReference type="NCBI Taxonomy" id="9940"/>
    <lineage>
        <taxon>Eukaryota</taxon>
        <taxon>Metazoa</taxon>
        <taxon>Chordata</taxon>
        <taxon>Craniata</taxon>
        <taxon>Vertebrata</taxon>
        <taxon>Euteleostomi</taxon>
        <taxon>Mammalia</taxon>
        <taxon>Eutheria</taxon>
        <taxon>Laurasiatheria</taxon>
        <taxon>Artiodactyla</taxon>
        <taxon>Ruminantia</taxon>
        <taxon>Pecora</taxon>
        <taxon>Bovidae</taxon>
        <taxon>Caprinae</taxon>
        <taxon>Ovis</taxon>
    </lineage>
</organism>
<evidence type="ECO:0000313" key="4">
    <source>
        <dbReference type="EMBL" id="KAG5214821.1"/>
    </source>
</evidence>
<feature type="region of interest" description="Disordered" evidence="1">
    <location>
        <begin position="418"/>
        <end position="451"/>
    </location>
</feature>
<feature type="domain" description="DUF5580" evidence="3">
    <location>
        <begin position="460"/>
        <end position="536"/>
    </location>
</feature>
<feature type="domain" description="DUF5580" evidence="2">
    <location>
        <begin position="323"/>
        <end position="415"/>
    </location>
</feature>
<dbReference type="InterPro" id="IPR048316">
    <property type="entry name" value="DUF5580_N"/>
</dbReference>
<evidence type="ECO:0000256" key="1">
    <source>
        <dbReference type="SAM" id="MobiDB-lite"/>
    </source>
</evidence>